<organism evidence="7">
    <name type="scientific">Homalodisca liturata</name>
    <dbReference type="NCBI Taxonomy" id="320908"/>
    <lineage>
        <taxon>Eukaryota</taxon>
        <taxon>Metazoa</taxon>
        <taxon>Ecdysozoa</taxon>
        <taxon>Arthropoda</taxon>
        <taxon>Hexapoda</taxon>
        <taxon>Insecta</taxon>
        <taxon>Pterygota</taxon>
        <taxon>Neoptera</taxon>
        <taxon>Paraneoptera</taxon>
        <taxon>Hemiptera</taxon>
        <taxon>Auchenorrhyncha</taxon>
        <taxon>Membracoidea</taxon>
        <taxon>Cicadellidae</taxon>
        <taxon>Cicadellinae</taxon>
        <taxon>Proconiini</taxon>
        <taxon>Homalodisca</taxon>
    </lineage>
</organism>
<feature type="domain" description="FLYWCH-type" evidence="6">
    <location>
        <begin position="6"/>
        <end position="62"/>
    </location>
</feature>
<dbReference type="CDD" id="cd14686">
    <property type="entry name" value="bZIP"/>
    <property type="match status" value="1"/>
</dbReference>
<dbReference type="Gene3D" id="2.20.25.240">
    <property type="match status" value="1"/>
</dbReference>
<protein>
    <recommendedName>
        <fullName evidence="6">FLYWCH-type domain-containing protein</fullName>
    </recommendedName>
</protein>
<evidence type="ECO:0000259" key="6">
    <source>
        <dbReference type="Pfam" id="PF04500"/>
    </source>
</evidence>
<dbReference type="InterPro" id="IPR007588">
    <property type="entry name" value="Znf_FLYWCH"/>
</dbReference>
<keyword evidence="1" id="KW-0479">Metal-binding</keyword>
<gene>
    <name evidence="7" type="ORF">g.5226</name>
</gene>
<feature type="region of interest" description="Disordered" evidence="5">
    <location>
        <begin position="56"/>
        <end position="125"/>
    </location>
</feature>
<evidence type="ECO:0000256" key="5">
    <source>
        <dbReference type="SAM" id="MobiDB-lite"/>
    </source>
</evidence>
<dbReference type="AlphaFoldDB" id="A0A1B6JBZ6"/>
<keyword evidence="4" id="KW-0175">Coiled coil</keyword>
<evidence type="ECO:0000256" key="2">
    <source>
        <dbReference type="ARBA" id="ARBA00022771"/>
    </source>
</evidence>
<feature type="coiled-coil region" evidence="4">
    <location>
        <begin position="125"/>
        <end position="152"/>
    </location>
</feature>
<dbReference type="EMBL" id="GECU01010945">
    <property type="protein sequence ID" value="JAS96761.1"/>
    <property type="molecule type" value="Transcribed_RNA"/>
</dbReference>
<evidence type="ECO:0000256" key="1">
    <source>
        <dbReference type="ARBA" id="ARBA00022723"/>
    </source>
</evidence>
<reference evidence="7" key="1">
    <citation type="submission" date="2015-11" db="EMBL/GenBank/DDBJ databases">
        <title>De novo transcriptome assembly of four potential Pierce s Disease insect vectors from Arizona vineyards.</title>
        <authorList>
            <person name="Tassone E.E."/>
        </authorList>
    </citation>
    <scope>NUCLEOTIDE SEQUENCE</scope>
</reference>
<proteinExistence type="predicted"/>
<sequence length="188" mass="20594">MFEIEITRNGKPNLVFKNHKYRESYTLKTGDIIWRCLGRTCKATVKTDVDKTSITVTHSKHTGPHPVTMRTLLSPSSAPRPDGEPTVSSPLSAASPPALPCGSDTLPVTSANSPVPDLPPSEPEVTDLTTENAELREEVQRLKDQLMCVLDHTIESDTRLLQYTDQVFVANTSRQDSSMLASTTECGV</sequence>
<dbReference type="GO" id="GO:0008270">
    <property type="term" value="F:zinc ion binding"/>
    <property type="evidence" value="ECO:0007669"/>
    <property type="project" value="UniProtKB-KW"/>
</dbReference>
<keyword evidence="3" id="KW-0862">Zinc</keyword>
<evidence type="ECO:0000313" key="7">
    <source>
        <dbReference type="EMBL" id="JAS96761.1"/>
    </source>
</evidence>
<evidence type="ECO:0000256" key="3">
    <source>
        <dbReference type="ARBA" id="ARBA00022833"/>
    </source>
</evidence>
<name>A0A1B6JBZ6_9HEMI</name>
<evidence type="ECO:0000256" key="4">
    <source>
        <dbReference type="SAM" id="Coils"/>
    </source>
</evidence>
<accession>A0A1B6JBZ6</accession>
<keyword evidence="2" id="KW-0863">Zinc-finger</keyword>
<feature type="non-terminal residue" evidence="7">
    <location>
        <position position="188"/>
    </location>
</feature>
<dbReference type="Pfam" id="PF04500">
    <property type="entry name" value="FLYWCH"/>
    <property type="match status" value="1"/>
</dbReference>